<reference evidence="1" key="1">
    <citation type="submission" date="2023-04" db="EMBL/GenBank/DDBJ databases">
        <title>Candida boidinii NBRC 1967.</title>
        <authorList>
            <person name="Ichikawa N."/>
            <person name="Sato H."/>
            <person name="Tonouchi N."/>
        </authorList>
    </citation>
    <scope>NUCLEOTIDE SEQUENCE</scope>
    <source>
        <strain evidence="1">NBRC 1967</strain>
    </source>
</reference>
<name>A0ACB5TQV8_CANBO</name>
<accession>A0ACB5TQV8</accession>
<evidence type="ECO:0000313" key="2">
    <source>
        <dbReference type="Proteomes" id="UP001165101"/>
    </source>
</evidence>
<dbReference type="Proteomes" id="UP001165101">
    <property type="component" value="Unassembled WGS sequence"/>
</dbReference>
<comment type="caution">
    <text evidence="1">The sequence shown here is derived from an EMBL/GenBank/DDBJ whole genome shotgun (WGS) entry which is preliminary data.</text>
</comment>
<evidence type="ECO:0000313" key="1">
    <source>
        <dbReference type="EMBL" id="GME92084.1"/>
    </source>
</evidence>
<protein>
    <submittedName>
        <fullName evidence="1">Unnamed protein product</fullName>
    </submittedName>
</protein>
<organism evidence="1 2">
    <name type="scientific">Candida boidinii</name>
    <name type="common">Yeast</name>
    <dbReference type="NCBI Taxonomy" id="5477"/>
    <lineage>
        <taxon>Eukaryota</taxon>
        <taxon>Fungi</taxon>
        <taxon>Dikarya</taxon>
        <taxon>Ascomycota</taxon>
        <taxon>Saccharomycotina</taxon>
        <taxon>Pichiomycetes</taxon>
        <taxon>Pichiales</taxon>
        <taxon>Pichiaceae</taxon>
        <taxon>Ogataea</taxon>
        <taxon>Ogataea/Candida clade</taxon>
    </lineage>
</organism>
<keyword evidence="2" id="KW-1185">Reference proteome</keyword>
<gene>
    <name evidence="1" type="ORF">Cboi01_000258300</name>
</gene>
<proteinExistence type="predicted"/>
<dbReference type="EMBL" id="BSXV01001195">
    <property type="protein sequence ID" value="GME92084.1"/>
    <property type="molecule type" value="Genomic_DNA"/>
</dbReference>
<sequence>MKNKGEEKNSVLQLTNNHELEAKSSVLQLTNNKDIVEICNDKITKEINNKETNTVKLKSTAPMKSSPADIFKQIKLKDKRLQDLKKTEEDLTVKIEKTNIDNSNTKQPSDIISLPETNSKIITNTLNTSTIKVTNNINSIKKFSFVVTLKCNSKRLKDILEKPKCKNVKSNLDSSYLIDLTNIETTHQSFEVKEKKSKNKPFTLSNGKFLVAPAKVKQNNRNYEVTFKIDPIKMKTILEKKDQPIEIPDIDDENMDTSNINNENKIESTVEIIKELDKHPKEVKRKDFKCSFFKEIADRAHSQKSTSKYLLGKNDLERCGKYPIMKRSQFHIRDIESEDLTLINNCEIHGLNKLKKREIHSNDLDNIMYNNSEEFSILFKNYIKVPSKIDILNQQPIYYSSYVFSSNVYELLATNYNIGVIDDYRLLRLMNIPEEIKYSENLQWCDILKPMNHLDIIQDFTNNQFLYDWFSQAFEKLKSVDSNKRKQKLASKNSKKNFTSSSGFYDNSMDDFIVDDVNGYYDDSFDNNNDDVVGGFVPVLVITGPISSGKTSSVYATIKEELQGYIFEMNSSQSRAKKDISFHLKQISTTQIVKRANKDQLSDSSTKGVILFDDVDLIDNEIDKEFWQSVIDCLSFSYIPIILTTNDIECIPQKILSESTILNFEKINEIFLKKYLIISGIIMGYLFDEKIIDKVSKCNDLRQSLMQLQLIHESVPDRPSNGVFIQISQENVEQVSYEGGNNNNNNTVDQNLSVEEYYKSKFDTYDIDYFDTMIRKYDHVVKSIEEEEISKDIENKEFYEIFESNSDKISNILDYYSSKYVSNGSRKKIMKYESSDEFIFNEPATRIN</sequence>